<dbReference type="InterPro" id="IPR029060">
    <property type="entry name" value="PIN-like_dom_sf"/>
</dbReference>
<evidence type="ECO:0000256" key="2">
    <source>
        <dbReference type="ARBA" id="ARBA00022649"/>
    </source>
</evidence>
<dbReference type="InterPro" id="IPR002716">
    <property type="entry name" value="PIN_dom"/>
</dbReference>
<comment type="cofactor">
    <cofactor evidence="1 8">
        <name>Mg(2+)</name>
        <dbReference type="ChEBI" id="CHEBI:18420"/>
    </cofactor>
</comment>
<organism evidence="10 11">
    <name type="scientific">Ancylobacter novellus</name>
    <name type="common">Thiobacillus novellus</name>
    <dbReference type="NCBI Taxonomy" id="921"/>
    <lineage>
        <taxon>Bacteria</taxon>
        <taxon>Pseudomonadati</taxon>
        <taxon>Pseudomonadota</taxon>
        <taxon>Alphaproteobacteria</taxon>
        <taxon>Hyphomicrobiales</taxon>
        <taxon>Xanthobacteraceae</taxon>
        <taxon>Ancylobacter</taxon>
    </lineage>
</organism>
<feature type="binding site" evidence="8">
    <location>
        <position position="5"/>
    </location>
    <ligand>
        <name>Mg(2+)</name>
        <dbReference type="ChEBI" id="CHEBI:18420"/>
    </ligand>
</feature>
<name>A0A2W5K452_ANCNO</name>
<evidence type="ECO:0000313" key="10">
    <source>
        <dbReference type="EMBL" id="PZQ11866.1"/>
    </source>
</evidence>
<dbReference type="PANTHER" id="PTHR33653">
    <property type="entry name" value="RIBONUCLEASE VAPC2"/>
    <property type="match status" value="1"/>
</dbReference>
<dbReference type="Pfam" id="PF01850">
    <property type="entry name" value="PIN"/>
    <property type="match status" value="1"/>
</dbReference>
<evidence type="ECO:0000256" key="4">
    <source>
        <dbReference type="ARBA" id="ARBA00022723"/>
    </source>
</evidence>
<evidence type="ECO:0000256" key="3">
    <source>
        <dbReference type="ARBA" id="ARBA00022722"/>
    </source>
</evidence>
<keyword evidence="4 8" id="KW-0479">Metal-binding</keyword>
<feature type="binding site" evidence="8">
    <location>
        <position position="100"/>
    </location>
    <ligand>
        <name>Mg(2+)</name>
        <dbReference type="ChEBI" id="CHEBI:18420"/>
    </ligand>
</feature>
<dbReference type="SUPFAM" id="SSF88723">
    <property type="entry name" value="PIN domain-like"/>
    <property type="match status" value="1"/>
</dbReference>
<dbReference type="GO" id="GO:0016787">
    <property type="term" value="F:hydrolase activity"/>
    <property type="evidence" value="ECO:0007669"/>
    <property type="project" value="UniProtKB-KW"/>
</dbReference>
<gene>
    <name evidence="8" type="primary">vapC</name>
    <name evidence="10" type="ORF">DI565_16925</name>
</gene>
<comment type="similarity">
    <text evidence="7 8">Belongs to the PINc/VapC protein family.</text>
</comment>
<evidence type="ECO:0000256" key="7">
    <source>
        <dbReference type="ARBA" id="ARBA00038093"/>
    </source>
</evidence>
<evidence type="ECO:0000259" key="9">
    <source>
        <dbReference type="Pfam" id="PF01850"/>
    </source>
</evidence>
<dbReference type="CDD" id="cd09871">
    <property type="entry name" value="PIN_MtVapC28-VapC30-like"/>
    <property type="match status" value="1"/>
</dbReference>
<dbReference type="AlphaFoldDB" id="A0A2W5K452"/>
<dbReference type="Gene3D" id="3.40.50.1010">
    <property type="entry name" value="5'-nuclease"/>
    <property type="match status" value="1"/>
</dbReference>
<proteinExistence type="inferred from homology"/>
<dbReference type="Proteomes" id="UP000249577">
    <property type="component" value="Unassembled WGS sequence"/>
</dbReference>
<evidence type="ECO:0000256" key="8">
    <source>
        <dbReference type="HAMAP-Rule" id="MF_00265"/>
    </source>
</evidence>
<protein>
    <recommendedName>
        <fullName evidence="8">Ribonuclease VapC</fullName>
        <shortName evidence="8">RNase VapC</shortName>
        <ecNumber evidence="8">3.1.-.-</ecNumber>
    </recommendedName>
    <alternativeName>
        <fullName evidence="8">Toxin VapC</fullName>
    </alternativeName>
</protein>
<dbReference type="GO" id="GO:0090729">
    <property type="term" value="F:toxin activity"/>
    <property type="evidence" value="ECO:0007669"/>
    <property type="project" value="UniProtKB-KW"/>
</dbReference>
<reference evidence="10 11" key="1">
    <citation type="submission" date="2017-08" db="EMBL/GenBank/DDBJ databases">
        <title>Infants hospitalized years apart are colonized by the same room-sourced microbial strains.</title>
        <authorList>
            <person name="Brooks B."/>
            <person name="Olm M.R."/>
            <person name="Firek B.A."/>
            <person name="Baker R."/>
            <person name="Thomas B.C."/>
            <person name="Morowitz M.J."/>
            <person name="Banfield J.F."/>
        </authorList>
    </citation>
    <scope>NUCLEOTIDE SEQUENCE [LARGE SCALE GENOMIC DNA]</scope>
    <source>
        <strain evidence="10">S2_005_003_R2_43</strain>
    </source>
</reference>
<keyword evidence="3 8" id="KW-0540">Nuclease</keyword>
<evidence type="ECO:0000256" key="5">
    <source>
        <dbReference type="ARBA" id="ARBA00022801"/>
    </source>
</evidence>
<dbReference type="PANTHER" id="PTHR33653:SF1">
    <property type="entry name" value="RIBONUCLEASE VAPC2"/>
    <property type="match status" value="1"/>
</dbReference>
<evidence type="ECO:0000313" key="11">
    <source>
        <dbReference type="Proteomes" id="UP000249577"/>
    </source>
</evidence>
<evidence type="ECO:0000256" key="6">
    <source>
        <dbReference type="ARBA" id="ARBA00022842"/>
    </source>
</evidence>
<dbReference type="GO" id="GO:0000287">
    <property type="term" value="F:magnesium ion binding"/>
    <property type="evidence" value="ECO:0007669"/>
    <property type="project" value="UniProtKB-UniRule"/>
</dbReference>
<accession>A0A2W5K452</accession>
<comment type="function">
    <text evidence="8">Toxic component of a toxin-antitoxin (TA) system. An RNase.</text>
</comment>
<dbReference type="EMBL" id="QFPN01000010">
    <property type="protein sequence ID" value="PZQ11866.1"/>
    <property type="molecule type" value="Genomic_DNA"/>
</dbReference>
<keyword evidence="2 8" id="KW-1277">Toxin-antitoxin system</keyword>
<dbReference type="InterPro" id="IPR050556">
    <property type="entry name" value="Type_II_TA_system_RNase"/>
</dbReference>
<keyword evidence="5 8" id="KW-0378">Hydrolase</keyword>
<dbReference type="HAMAP" id="MF_00265">
    <property type="entry name" value="VapC_Nob1"/>
    <property type="match status" value="1"/>
</dbReference>
<keyword evidence="8" id="KW-0800">Toxin</keyword>
<sequence length="132" mass="14140">MIVVDTSALVAIALREDEAAIFMTTLRGVESKIGGPTLAEARIVIESRAGEIGLAVLEEILALPSVSVEPFAEKHAAAAHEAHRRFGKGRGHPAKLNICDCFSYAVAACDDLPLLFKGDDFIHTDIRPAYTP</sequence>
<feature type="domain" description="PIN" evidence="9">
    <location>
        <begin position="2"/>
        <end position="125"/>
    </location>
</feature>
<dbReference type="InterPro" id="IPR022907">
    <property type="entry name" value="VapC_family"/>
</dbReference>
<dbReference type="GO" id="GO:0004540">
    <property type="term" value="F:RNA nuclease activity"/>
    <property type="evidence" value="ECO:0007669"/>
    <property type="project" value="InterPro"/>
</dbReference>
<keyword evidence="6 8" id="KW-0460">Magnesium</keyword>
<comment type="caution">
    <text evidence="10">The sequence shown here is derived from an EMBL/GenBank/DDBJ whole genome shotgun (WGS) entry which is preliminary data.</text>
</comment>
<evidence type="ECO:0000256" key="1">
    <source>
        <dbReference type="ARBA" id="ARBA00001946"/>
    </source>
</evidence>
<dbReference type="EC" id="3.1.-.-" evidence="8"/>